<protein>
    <submittedName>
        <fullName evidence="1">Uncharacterized protein</fullName>
    </submittedName>
</protein>
<proteinExistence type="predicted"/>
<dbReference type="Proteomes" id="UP000683310">
    <property type="component" value="Chromosome"/>
</dbReference>
<gene>
    <name evidence="1" type="ORF">KHQ06_20205</name>
</gene>
<reference evidence="1 2" key="1">
    <citation type="submission" date="2021-04" db="EMBL/GenBank/DDBJ databases">
        <title>Nocardia tengchongensis.</title>
        <authorList>
            <person name="Zhuang k."/>
            <person name="Ran Y."/>
            <person name="Li W."/>
        </authorList>
    </citation>
    <scope>NUCLEOTIDE SEQUENCE [LARGE SCALE GENOMIC DNA]</scope>
    <source>
        <strain evidence="1 2">CFH S0057</strain>
    </source>
</reference>
<accession>A0ABX8CFU9</accession>
<evidence type="ECO:0000313" key="2">
    <source>
        <dbReference type="Proteomes" id="UP000683310"/>
    </source>
</evidence>
<dbReference type="EMBL" id="CP074371">
    <property type="protein sequence ID" value="QVI18838.1"/>
    <property type="molecule type" value="Genomic_DNA"/>
</dbReference>
<name>A0ABX8CFU9_9NOCA</name>
<keyword evidence="2" id="KW-1185">Reference proteome</keyword>
<organism evidence="1 2">
    <name type="scientific">Nocardia tengchongensis</name>
    <dbReference type="NCBI Taxonomy" id="2055889"/>
    <lineage>
        <taxon>Bacteria</taxon>
        <taxon>Bacillati</taxon>
        <taxon>Actinomycetota</taxon>
        <taxon>Actinomycetes</taxon>
        <taxon>Mycobacteriales</taxon>
        <taxon>Nocardiaceae</taxon>
        <taxon>Nocardia</taxon>
    </lineage>
</organism>
<dbReference type="RefSeq" id="WP_213554875.1">
    <property type="nucleotide sequence ID" value="NZ_JBHTCI010000006.1"/>
</dbReference>
<sequence>MSSTAILLVPVLAAPAFGIGLWLGLRSVTGEAAAERRAARCRRTR</sequence>
<evidence type="ECO:0000313" key="1">
    <source>
        <dbReference type="EMBL" id="QVI18838.1"/>
    </source>
</evidence>